<evidence type="ECO:0000256" key="1">
    <source>
        <dbReference type="SAM" id="MobiDB-lite"/>
    </source>
</evidence>
<organism evidence="3 4">
    <name type="scientific">Schistosoma margrebowiei</name>
    <dbReference type="NCBI Taxonomy" id="48269"/>
    <lineage>
        <taxon>Eukaryota</taxon>
        <taxon>Metazoa</taxon>
        <taxon>Spiralia</taxon>
        <taxon>Lophotrochozoa</taxon>
        <taxon>Platyhelminthes</taxon>
        <taxon>Trematoda</taxon>
        <taxon>Digenea</taxon>
        <taxon>Strigeidida</taxon>
        <taxon>Schistosomatoidea</taxon>
        <taxon>Schistosomatidae</taxon>
        <taxon>Schistosoma</taxon>
    </lineage>
</organism>
<feature type="compositionally biased region" description="Polar residues" evidence="1">
    <location>
        <begin position="224"/>
        <end position="245"/>
    </location>
</feature>
<feature type="transmembrane region" description="Helical" evidence="2">
    <location>
        <begin position="293"/>
        <end position="315"/>
    </location>
</feature>
<proteinExistence type="predicted"/>
<keyword evidence="2" id="KW-1133">Transmembrane helix</keyword>
<keyword evidence="2" id="KW-0812">Transmembrane</keyword>
<dbReference type="AlphaFoldDB" id="A0AA85AS46"/>
<feature type="region of interest" description="Disordered" evidence="1">
    <location>
        <begin position="221"/>
        <end position="245"/>
    </location>
</feature>
<name>A0AA85AS46_9TREM</name>
<evidence type="ECO:0000313" key="3">
    <source>
        <dbReference type="Proteomes" id="UP000050790"/>
    </source>
</evidence>
<evidence type="ECO:0000256" key="2">
    <source>
        <dbReference type="SAM" id="Phobius"/>
    </source>
</evidence>
<evidence type="ECO:0008006" key="5">
    <source>
        <dbReference type="Google" id="ProtNLM"/>
    </source>
</evidence>
<accession>A0AA85AS46</accession>
<dbReference type="WBParaSite" id="SMRG1_97910.1">
    <property type="protein sequence ID" value="SMRG1_97910.1"/>
    <property type="gene ID" value="SMRG1_97910"/>
</dbReference>
<feature type="region of interest" description="Disordered" evidence="1">
    <location>
        <begin position="182"/>
        <end position="203"/>
    </location>
</feature>
<dbReference type="Proteomes" id="UP000050790">
    <property type="component" value="Unassembled WGS sequence"/>
</dbReference>
<keyword evidence="2" id="KW-0472">Membrane</keyword>
<protein>
    <recommendedName>
        <fullName evidence="5">Egg protein CP391S-like protein</fullName>
    </recommendedName>
</protein>
<sequence length="317" mass="35177">MSNYLGRDLSRHLLNEKGLFAARWSLEGEDKENTPIVTNLLYPNGKISIFYENNIFEISNTTVYGIRGFFQCKTGKTEHEISVPSKWIKTGTLVEYEVIGTICPIHNSFEACRKATTSNVKCIWCEKWNTCIDSHHQDNHFFKVNDCHFKSPDVNDVSTSTPVNQNGTTFGIPEVQVGGNVKETTNGNEQYSSPDVNDVSTSTPVNQNGTTFGIPEVQVGGNVKETTNGNEQYSSPDVNDVSTSTPVNQNGTTFGIPEVQVGGNVTETTNGNEQYSNATTEITQESEQNKSLWYLYIVIPSVVFFFAACISCVICRW</sequence>
<evidence type="ECO:0000313" key="4">
    <source>
        <dbReference type="WBParaSite" id="SMRG1_97910.1"/>
    </source>
</evidence>
<reference evidence="4" key="1">
    <citation type="submission" date="2023-11" db="UniProtKB">
        <authorList>
            <consortium name="WormBaseParasite"/>
        </authorList>
    </citation>
    <scope>IDENTIFICATION</scope>
</reference>